<dbReference type="Proteomes" id="UP001279734">
    <property type="component" value="Unassembled WGS sequence"/>
</dbReference>
<evidence type="ECO:0000313" key="3">
    <source>
        <dbReference type="Proteomes" id="UP001279734"/>
    </source>
</evidence>
<evidence type="ECO:0000256" key="1">
    <source>
        <dbReference type="SAM" id="MobiDB-lite"/>
    </source>
</evidence>
<name>A0AAD3T8G2_NEPGR</name>
<organism evidence="2 3">
    <name type="scientific">Nepenthes gracilis</name>
    <name type="common">Slender pitcher plant</name>
    <dbReference type="NCBI Taxonomy" id="150966"/>
    <lineage>
        <taxon>Eukaryota</taxon>
        <taxon>Viridiplantae</taxon>
        <taxon>Streptophyta</taxon>
        <taxon>Embryophyta</taxon>
        <taxon>Tracheophyta</taxon>
        <taxon>Spermatophyta</taxon>
        <taxon>Magnoliopsida</taxon>
        <taxon>eudicotyledons</taxon>
        <taxon>Gunneridae</taxon>
        <taxon>Pentapetalae</taxon>
        <taxon>Caryophyllales</taxon>
        <taxon>Nepenthaceae</taxon>
        <taxon>Nepenthes</taxon>
    </lineage>
</organism>
<proteinExistence type="predicted"/>
<accession>A0AAD3T8G2</accession>
<reference evidence="2" key="1">
    <citation type="submission" date="2023-05" db="EMBL/GenBank/DDBJ databases">
        <title>Nepenthes gracilis genome sequencing.</title>
        <authorList>
            <person name="Fukushima K."/>
        </authorList>
    </citation>
    <scope>NUCLEOTIDE SEQUENCE</scope>
    <source>
        <strain evidence="2">SING2019-196</strain>
    </source>
</reference>
<sequence length="202" mass="22200">MAIGGTGSCSDGLLCSCLVMSWLYPVGVMLSLEKLDLYFSGLLPSCPGLKLDPECVGYVALRDALAWLMLRPCDCRVPFEKLNLMLILSFEELGGILLHLAVDCVDVDVKPSTLLMLDGLFLYLISGCCAHAWACERRAGLVADVHSKISQHHSTTKNPNSKAARRKRLQKPPAMEQPAMELLHNPFQQDQELPPFSKASSQ</sequence>
<dbReference type="AlphaFoldDB" id="A0AAD3T8G2"/>
<protein>
    <submittedName>
        <fullName evidence="2">Uncharacterized protein</fullName>
    </submittedName>
</protein>
<feature type="region of interest" description="Disordered" evidence="1">
    <location>
        <begin position="150"/>
        <end position="202"/>
    </location>
</feature>
<evidence type="ECO:0000313" key="2">
    <source>
        <dbReference type="EMBL" id="GMH24788.1"/>
    </source>
</evidence>
<dbReference type="EMBL" id="BSYO01000028">
    <property type="protein sequence ID" value="GMH24788.1"/>
    <property type="molecule type" value="Genomic_DNA"/>
</dbReference>
<gene>
    <name evidence="2" type="ORF">Nepgr_026631</name>
</gene>
<comment type="caution">
    <text evidence="2">The sequence shown here is derived from an EMBL/GenBank/DDBJ whole genome shotgun (WGS) entry which is preliminary data.</text>
</comment>
<keyword evidence="3" id="KW-1185">Reference proteome</keyword>